<evidence type="ECO:0000313" key="10">
    <source>
        <dbReference type="Proteomes" id="UP000274033"/>
    </source>
</evidence>
<feature type="domain" description="EamA" evidence="8">
    <location>
        <begin position="10"/>
        <end position="141"/>
    </location>
</feature>
<dbReference type="EMBL" id="RRCT01000004">
    <property type="protein sequence ID" value="RQW75420.1"/>
    <property type="molecule type" value="Genomic_DNA"/>
</dbReference>
<organism evidence="9 10">
    <name type="scientific">Lysinibacillus composti</name>
    <dbReference type="NCBI Taxonomy" id="720633"/>
    <lineage>
        <taxon>Bacteria</taxon>
        <taxon>Bacillati</taxon>
        <taxon>Bacillota</taxon>
        <taxon>Bacilli</taxon>
        <taxon>Bacillales</taxon>
        <taxon>Bacillaceae</taxon>
        <taxon>Lysinibacillus</taxon>
    </lineage>
</organism>
<evidence type="ECO:0000256" key="5">
    <source>
        <dbReference type="ARBA" id="ARBA00022989"/>
    </source>
</evidence>
<dbReference type="InterPro" id="IPR037185">
    <property type="entry name" value="EmrE-like"/>
</dbReference>
<feature type="transmembrane region" description="Helical" evidence="7">
    <location>
        <begin position="245"/>
        <end position="264"/>
    </location>
</feature>
<feature type="transmembrane region" description="Helical" evidence="7">
    <location>
        <begin position="69"/>
        <end position="86"/>
    </location>
</feature>
<evidence type="ECO:0000256" key="3">
    <source>
        <dbReference type="ARBA" id="ARBA00022475"/>
    </source>
</evidence>
<dbReference type="PANTHER" id="PTHR32322:SF18">
    <property type="entry name" value="S-ADENOSYLMETHIONINE_S-ADENOSYLHOMOCYSTEINE TRANSPORTER"/>
    <property type="match status" value="1"/>
</dbReference>
<feature type="transmembrane region" description="Helical" evidence="7">
    <location>
        <begin position="92"/>
        <end position="118"/>
    </location>
</feature>
<keyword evidence="10" id="KW-1185">Reference proteome</keyword>
<evidence type="ECO:0000256" key="6">
    <source>
        <dbReference type="ARBA" id="ARBA00023136"/>
    </source>
</evidence>
<accession>A0A3N9UH48</accession>
<feature type="transmembrane region" description="Helical" evidence="7">
    <location>
        <begin position="125"/>
        <end position="142"/>
    </location>
</feature>
<dbReference type="InterPro" id="IPR000620">
    <property type="entry name" value="EamA_dom"/>
</dbReference>
<feature type="transmembrane region" description="Helical" evidence="7">
    <location>
        <begin position="12"/>
        <end position="28"/>
    </location>
</feature>
<dbReference type="PANTHER" id="PTHR32322">
    <property type="entry name" value="INNER MEMBRANE TRANSPORTER"/>
    <property type="match status" value="1"/>
</dbReference>
<evidence type="ECO:0000256" key="4">
    <source>
        <dbReference type="ARBA" id="ARBA00022692"/>
    </source>
</evidence>
<dbReference type="Proteomes" id="UP000274033">
    <property type="component" value="Unassembled WGS sequence"/>
</dbReference>
<feature type="transmembrane region" description="Helical" evidence="7">
    <location>
        <begin position="181"/>
        <end position="202"/>
    </location>
</feature>
<keyword evidence="3" id="KW-1003">Cell membrane</keyword>
<feature type="domain" description="EamA" evidence="8">
    <location>
        <begin position="152"/>
        <end position="287"/>
    </location>
</feature>
<proteinExistence type="inferred from homology"/>
<dbReference type="GO" id="GO:0005886">
    <property type="term" value="C:plasma membrane"/>
    <property type="evidence" value="ECO:0007669"/>
    <property type="project" value="UniProtKB-SubCell"/>
</dbReference>
<comment type="caution">
    <text evidence="9">The sequence shown here is derived from an EMBL/GenBank/DDBJ whole genome shotgun (WGS) entry which is preliminary data.</text>
</comment>
<feature type="transmembrane region" description="Helical" evidence="7">
    <location>
        <begin position="34"/>
        <end position="57"/>
    </location>
</feature>
<feature type="transmembrane region" description="Helical" evidence="7">
    <location>
        <begin position="148"/>
        <end position="169"/>
    </location>
</feature>
<evidence type="ECO:0000313" key="9">
    <source>
        <dbReference type="EMBL" id="RQW75420.1"/>
    </source>
</evidence>
<comment type="subcellular location">
    <subcellularLocation>
        <location evidence="1">Cell membrane</location>
        <topology evidence="1">Multi-pass membrane protein</topology>
    </subcellularLocation>
</comment>
<feature type="transmembrane region" description="Helical" evidence="7">
    <location>
        <begin position="270"/>
        <end position="288"/>
    </location>
</feature>
<keyword evidence="4 7" id="KW-0812">Transmembrane</keyword>
<dbReference type="AlphaFoldDB" id="A0A3N9UH48"/>
<dbReference type="InterPro" id="IPR050638">
    <property type="entry name" value="AA-Vitamin_Transporters"/>
</dbReference>
<dbReference type="Pfam" id="PF00892">
    <property type="entry name" value="EamA"/>
    <property type="match status" value="2"/>
</dbReference>
<keyword evidence="5 7" id="KW-1133">Transmembrane helix</keyword>
<evidence type="ECO:0000256" key="1">
    <source>
        <dbReference type="ARBA" id="ARBA00004651"/>
    </source>
</evidence>
<dbReference type="SUPFAM" id="SSF103481">
    <property type="entry name" value="Multidrug resistance efflux transporter EmrE"/>
    <property type="match status" value="2"/>
</dbReference>
<name>A0A3N9UH48_9BACI</name>
<protein>
    <submittedName>
        <fullName evidence="9">DMT family transporter</fullName>
    </submittedName>
</protein>
<keyword evidence="6 7" id="KW-0472">Membrane</keyword>
<evidence type="ECO:0000259" key="8">
    <source>
        <dbReference type="Pfam" id="PF00892"/>
    </source>
</evidence>
<reference evidence="9 10" key="1">
    <citation type="journal article" date="2013" name="J. Microbiol.">
        <title>Lysinibacillus chungkukjangi sp. nov., isolated from Chungkukjang, Korean fermented soybean food.</title>
        <authorList>
            <person name="Kim S.J."/>
            <person name="Jang Y.H."/>
            <person name="Hamada M."/>
            <person name="Ahn J.H."/>
            <person name="Weon H.Y."/>
            <person name="Suzuki K."/>
            <person name="Whang K.S."/>
            <person name="Kwon S.W."/>
        </authorList>
    </citation>
    <scope>NUCLEOTIDE SEQUENCE [LARGE SCALE GENOMIC DNA]</scope>
    <source>
        <strain evidence="9 10">MCCC 1A12701</strain>
    </source>
</reference>
<dbReference type="OrthoDB" id="510638at2"/>
<dbReference type="RefSeq" id="WP_124763722.1">
    <property type="nucleotide sequence ID" value="NZ_JAFBDY010000003.1"/>
</dbReference>
<comment type="similarity">
    <text evidence="2">Belongs to the EamA transporter family.</text>
</comment>
<gene>
    <name evidence="9" type="ORF">EBB45_06650</name>
</gene>
<evidence type="ECO:0000256" key="7">
    <source>
        <dbReference type="SAM" id="Phobius"/>
    </source>
</evidence>
<evidence type="ECO:0000256" key="2">
    <source>
        <dbReference type="ARBA" id="ARBA00007362"/>
    </source>
</evidence>
<sequence>MGNESSKLTSYLLLALLVVIWGASWPIYKMGVHFMPPLLFAGIRAFVGGVILFMIAWKSRHLLRFKENWKYYSISAILNMVLYLGIQTIGLVYLPGGLFSVLVYFQPVLLGILAWIFLGEDMTSFKIIGLVIGFIGIFFASFDGLAIHVSAIGVTLALLTALVWASGVIYVKKNNQRVNSFWMVVMQLILGGAVLLGSSFLFEDFNAIQWNGKLIGSIVWGSTAGMAVAQVLYFKLINEGEASKVGAFTFLVPILAVLISAAFFDEAITSTLFIGMVFVGMSIYLVNMKPRKFAIRDKIKKTT</sequence>
<feature type="transmembrane region" description="Helical" evidence="7">
    <location>
        <begin position="214"/>
        <end position="233"/>
    </location>
</feature>